<reference evidence="1 2" key="2">
    <citation type="submission" date="2007-06" db="EMBL/GenBank/DDBJ databases">
        <title>Draft genome sequence of Ruminococcus gnavus (ATCC 29149).</title>
        <authorList>
            <person name="Sudarsanam P."/>
            <person name="Ley R."/>
            <person name="Guruge J."/>
            <person name="Turnbaugh P.J."/>
            <person name="Mahowald M."/>
            <person name="Liep D."/>
            <person name="Gordon J."/>
        </authorList>
    </citation>
    <scope>NUCLEOTIDE SEQUENCE [LARGE SCALE GENOMIC DNA]</scope>
    <source>
        <strain evidence="1 2">ATCC 29149</strain>
    </source>
</reference>
<dbReference type="AlphaFoldDB" id="A7AZS9"/>
<sequence>MLVIMGKRNQMQREKKGGNEYEMSVLWSSGYAGDRFQTGGGQQRHPKKKILR</sequence>
<dbReference type="PaxDb" id="411470-RUMGNA_00803"/>
<evidence type="ECO:0000313" key="2">
    <source>
        <dbReference type="Proteomes" id="UP000004410"/>
    </source>
</evidence>
<accession>A7AZS9</accession>
<name>A7AZS9_MEDG7</name>
<reference evidence="1 2" key="1">
    <citation type="submission" date="2007-04" db="EMBL/GenBank/DDBJ databases">
        <authorList>
            <person name="Fulton L."/>
            <person name="Clifton S."/>
            <person name="Fulton B."/>
            <person name="Xu J."/>
            <person name="Minx P."/>
            <person name="Pepin K.H."/>
            <person name="Johnson M."/>
            <person name="Thiruvilangam P."/>
            <person name="Bhonagiri V."/>
            <person name="Nash W.E."/>
            <person name="Mardis E.R."/>
            <person name="Wilson R.K."/>
        </authorList>
    </citation>
    <scope>NUCLEOTIDE SEQUENCE [LARGE SCALE GENOMIC DNA]</scope>
    <source>
        <strain evidence="1 2">ATCC 29149</strain>
    </source>
</reference>
<dbReference type="EMBL" id="AAYG02000006">
    <property type="protein sequence ID" value="EDN78940.1"/>
    <property type="molecule type" value="Genomic_DNA"/>
</dbReference>
<comment type="caution">
    <text evidence="1">The sequence shown here is derived from an EMBL/GenBank/DDBJ whole genome shotgun (WGS) entry which is preliminary data.</text>
</comment>
<protein>
    <submittedName>
        <fullName evidence="1">Uncharacterized protein</fullName>
    </submittedName>
</protein>
<gene>
    <name evidence="1" type="ORF">RUMGNA_00803</name>
</gene>
<dbReference type="Proteomes" id="UP000004410">
    <property type="component" value="Unassembled WGS sequence"/>
</dbReference>
<organism evidence="1 2">
    <name type="scientific">Mediterraneibacter gnavus (strain ATCC 29149 / DSM 114966 / JCM 6515 / VPI C7-9)</name>
    <name type="common">Ruminococcus gnavus</name>
    <dbReference type="NCBI Taxonomy" id="411470"/>
    <lineage>
        <taxon>Bacteria</taxon>
        <taxon>Bacillati</taxon>
        <taxon>Bacillota</taxon>
        <taxon>Clostridia</taxon>
        <taxon>Lachnospirales</taxon>
        <taxon>Lachnospiraceae</taxon>
        <taxon>Mediterraneibacter</taxon>
    </lineage>
</organism>
<proteinExistence type="predicted"/>
<evidence type="ECO:0000313" key="1">
    <source>
        <dbReference type="EMBL" id="EDN78940.1"/>
    </source>
</evidence>